<dbReference type="NCBIfam" id="TIGR02550">
    <property type="entry name" value="flagell_flgL"/>
    <property type="match status" value="1"/>
</dbReference>
<protein>
    <submittedName>
        <fullName evidence="6">Flagellar hook-associated protein 3</fullName>
    </submittedName>
</protein>
<dbReference type="eggNOG" id="COG1344">
    <property type="taxonomic scope" value="Bacteria"/>
</dbReference>
<reference evidence="7" key="1">
    <citation type="submission" date="2009-11" db="EMBL/GenBank/DDBJ databases">
        <title>The complete chromosome 1 of Sphaerobacter thermophilus DSM 20745.</title>
        <authorList>
            <person name="Lucas S."/>
            <person name="Copeland A."/>
            <person name="Lapidus A."/>
            <person name="Glavina del Rio T."/>
            <person name="Dalin E."/>
            <person name="Tice H."/>
            <person name="Bruce D."/>
            <person name="Goodwin L."/>
            <person name="Pitluck S."/>
            <person name="Kyrpides N."/>
            <person name="Mavromatis K."/>
            <person name="Ivanova N."/>
            <person name="Mikhailova N."/>
            <person name="LaButti K.M."/>
            <person name="Clum A."/>
            <person name="Sun H.I."/>
            <person name="Brettin T."/>
            <person name="Detter J.C."/>
            <person name="Han C."/>
            <person name="Larimer F."/>
            <person name="Land M."/>
            <person name="Hauser L."/>
            <person name="Markowitz V."/>
            <person name="Cheng J.F."/>
            <person name="Hugenholtz P."/>
            <person name="Woyke T."/>
            <person name="Wu D."/>
            <person name="Steenblock K."/>
            <person name="Schneider S."/>
            <person name="Pukall R."/>
            <person name="Goeker M."/>
            <person name="Klenk H.P."/>
            <person name="Eisen J.A."/>
        </authorList>
    </citation>
    <scope>NUCLEOTIDE SEQUENCE [LARGE SCALE GENOMIC DNA]</scope>
    <source>
        <strain evidence="7">ATCC 49802 / DSM 20745 / S 6022</strain>
    </source>
</reference>
<dbReference type="EMBL" id="CP001823">
    <property type="protein sequence ID" value="ACZ37999.1"/>
    <property type="molecule type" value="Genomic_DNA"/>
</dbReference>
<dbReference type="PANTHER" id="PTHR42792">
    <property type="entry name" value="FLAGELLIN"/>
    <property type="match status" value="1"/>
</dbReference>
<evidence type="ECO:0000256" key="1">
    <source>
        <dbReference type="ARBA" id="ARBA00004365"/>
    </source>
</evidence>
<dbReference type="InterPro" id="IPR046358">
    <property type="entry name" value="Flagellin_C"/>
</dbReference>
<dbReference type="GO" id="GO:0071973">
    <property type="term" value="P:bacterial-type flagellum-dependent cell motility"/>
    <property type="evidence" value="ECO:0007669"/>
    <property type="project" value="InterPro"/>
</dbReference>
<dbReference type="Gene3D" id="1.20.1330.10">
    <property type="entry name" value="f41 fragment of flagellin, N-terminal domain"/>
    <property type="match status" value="1"/>
</dbReference>
<comment type="subcellular location">
    <subcellularLocation>
        <location evidence="1">Bacterial flagellum</location>
    </subcellularLocation>
</comment>
<keyword evidence="6" id="KW-0282">Flagellum</keyword>
<evidence type="ECO:0000256" key="2">
    <source>
        <dbReference type="ARBA" id="ARBA00005709"/>
    </source>
</evidence>
<dbReference type="InterPro" id="IPR001029">
    <property type="entry name" value="Flagellin_N"/>
</dbReference>
<dbReference type="AlphaFoldDB" id="D1C182"/>
<proteinExistence type="inferred from homology"/>
<dbReference type="Pfam" id="PF00669">
    <property type="entry name" value="Flagellin_N"/>
    <property type="match status" value="1"/>
</dbReference>
<dbReference type="OrthoDB" id="148991at2"/>
<dbReference type="InterPro" id="IPR001492">
    <property type="entry name" value="Flagellin"/>
</dbReference>
<dbReference type="RefSeq" id="WP_012871046.1">
    <property type="nucleotide sequence ID" value="NC_013523.1"/>
</dbReference>
<dbReference type="GO" id="GO:0009424">
    <property type="term" value="C:bacterial-type flagellum hook"/>
    <property type="evidence" value="ECO:0007669"/>
    <property type="project" value="InterPro"/>
</dbReference>
<evidence type="ECO:0000313" key="6">
    <source>
        <dbReference type="EMBL" id="ACZ37999.1"/>
    </source>
</evidence>
<reference evidence="6 7" key="2">
    <citation type="journal article" date="2010" name="Stand. Genomic Sci.">
        <title>Complete genome sequence of Desulfohalobium retbaense type strain (HR(100)).</title>
        <authorList>
            <person name="Spring S."/>
            <person name="Nolan M."/>
            <person name="Lapidus A."/>
            <person name="Glavina Del Rio T."/>
            <person name="Copeland A."/>
            <person name="Tice H."/>
            <person name="Cheng J.F."/>
            <person name="Lucas S."/>
            <person name="Land M."/>
            <person name="Chen F."/>
            <person name="Bruce D."/>
            <person name="Goodwin L."/>
            <person name="Pitluck S."/>
            <person name="Ivanova N."/>
            <person name="Mavromatis K."/>
            <person name="Mikhailova N."/>
            <person name="Pati A."/>
            <person name="Chen A."/>
            <person name="Palaniappan K."/>
            <person name="Hauser L."/>
            <person name="Chang Y.J."/>
            <person name="Jeffries C.D."/>
            <person name="Munk C."/>
            <person name="Kiss H."/>
            <person name="Chain P."/>
            <person name="Han C."/>
            <person name="Brettin T."/>
            <person name="Detter J.C."/>
            <person name="Schuler E."/>
            <person name="Goker M."/>
            <person name="Rohde M."/>
            <person name="Bristow J."/>
            <person name="Eisen J.A."/>
            <person name="Markowitz V."/>
            <person name="Hugenholtz P."/>
            <person name="Kyrpides N.C."/>
            <person name="Klenk H.P."/>
        </authorList>
    </citation>
    <scope>NUCLEOTIDE SEQUENCE [LARGE SCALE GENOMIC DNA]</scope>
    <source>
        <strain evidence="7">ATCC 49802 / DSM 20745 / S 6022</strain>
    </source>
</reference>
<feature type="domain" description="Flagellin N-terminal" evidence="4">
    <location>
        <begin position="3"/>
        <end position="140"/>
    </location>
</feature>
<dbReference type="InParanoid" id="D1C182"/>
<sequence>MRVSTAMMSETILWNITRNAARLDRVADQIGSGRQIRRPSDDPVGTANVLQLDSTRARIQQHLRNIDDARSWIDATDQALSSINAGIQRAREITLAAANGTLAPENRDAIETELQRILELAIGTANTRLNGRYIFSGQKTDTPAFSGPPNAPVYQGDSGPIVRVIDVGVTVTINVTGDTAILPTLNALAQAQAAVAANDPDAMRAAIDALDDAHTALLTAQARAGAIGSQLEEQASRLEALDVSVARLRSQIQDVDLAKAVSDYSTLQTIYQASLAAGSRGILPSLFDYLA</sequence>
<name>D1C182_SPHTD</name>
<dbReference type="Proteomes" id="UP000002027">
    <property type="component" value="Chromosome 1"/>
</dbReference>
<dbReference type="InterPro" id="IPR013384">
    <property type="entry name" value="Flagell_FlgL"/>
</dbReference>
<dbReference type="Pfam" id="PF00700">
    <property type="entry name" value="Flagellin_C"/>
    <property type="match status" value="1"/>
</dbReference>
<gene>
    <name evidence="6" type="ordered locus">Sthe_0561</name>
</gene>
<keyword evidence="7" id="KW-1185">Reference proteome</keyword>
<keyword evidence="6" id="KW-0966">Cell projection</keyword>
<dbReference type="GO" id="GO:0005198">
    <property type="term" value="F:structural molecule activity"/>
    <property type="evidence" value="ECO:0007669"/>
    <property type="project" value="InterPro"/>
</dbReference>
<evidence type="ECO:0000256" key="3">
    <source>
        <dbReference type="ARBA" id="ARBA00023143"/>
    </source>
</evidence>
<evidence type="ECO:0000313" key="7">
    <source>
        <dbReference type="Proteomes" id="UP000002027"/>
    </source>
</evidence>
<keyword evidence="3" id="KW-0975">Bacterial flagellum</keyword>
<dbReference type="HOGENOM" id="CLU_024437_2_1_0"/>
<evidence type="ECO:0000259" key="5">
    <source>
        <dbReference type="Pfam" id="PF00700"/>
    </source>
</evidence>
<dbReference type="STRING" id="479434.Sthe_0561"/>
<dbReference type="FunCoup" id="D1C182">
    <property type="interactions" value="35"/>
</dbReference>
<feature type="domain" description="Flagellin C-terminal" evidence="5">
    <location>
        <begin position="207"/>
        <end position="279"/>
    </location>
</feature>
<organism evidence="6 7">
    <name type="scientific">Sphaerobacter thermophilus (strain ATCC 49802 / DSM 20745 / KCCM 41009 / NCIMB 13125 / S 6022)</name>
    <dbReference type="NCBI Taxonomy" id="479434"/>
    <lineage>
        <taxon>Bacteria</taxon>
        <taxon>Pseudomonadati</taxon>
        <taxon>Thermomicrobiota</taxon>
        <taxon>Thermomicrobia</taxon>
        <taxon>Sphaerobacterales</taxon>
        <taxon>Sphaerobacterineae</taxon>
        <taxon>Sphaerobacteraceae</taxon>
        <taxon>Sphaerobacter</taxon>
    </lineage>
</organism>
<keyword evidence="6" id="KW-0969">Cilium</keyword>
<dbReference type="SUPFAM" id="SSF64518">
    <property type="entry name" value="Phase 1 flagellin"/>
    <property type="match status" value="1"/>
</dbReference>
<comment type="similarity">
    <text evidence="2">Belongs to the bacterial flagellin family.</text>
</comment>
<evidence type="ECO:0000259" key="4">
    <source>
        <dbReference type="Pfam" id="PF00669"/>
    </source>
</evidence>
<accession>D1C182</accession>
<dbReference type="PANTHER" id="PTHR42792:SF1">
    <property type="entry name" value="FLAGELLAR HOOK-ASSOCIATED PROTEIN 3"/>
    <property type="match status" value="1"/>
</dbReference>
<dbReference type="KEGG" id="sti:Sthe_0561"/>